<feature type="domain" description="FAD-binding" evidence="5">
    <location>
        <begin position="7"/>
        <end position="364"/>
    </location>
</feature>
<dbReference type="AlphaFoldDB" id="A0A0A2KEH9"/>
<dbReference type="GeneID" id="27683169"/>
<dbReference type="SUPFAM" id="SSF54373">
    <property type="entry name" value="FAD-linked reductases, C-terminal domain"/>
    <property type="match status" value="1"/>
</dbReference>
<dbReference type="VEuPathDB" id="FungiDB:PEXP_078190"/>
<dbReference type="STRING" id="27334.A0A0A2KEH9"/>
<dbReference type="InterPro" id="IPR036188">
    <property type="entry name" value="FAD/NAD-bd_sf"/>
</dbReference>
<proteinExistence type="inferred from homology"/>
<dbReference type="GO" id="GO:0016709">
    <property type="term" value="F:oxidoreductase activity, acting on paired donors, with incorporation or reduction of molecular oxygen, NAD(P)H as one donor, and incorporation of one atom of oxygen"/>
    <property type="evidence" value="ECO:0007669"/>
    <property type="project" value="UniProtKB-ARBA"/>
</dbReference>
<sequence>MSRSLSVDVLIVGGGPVGLLTAYQLAQAGCSVHIVDKESKFTITQYGRANALYSRSAEFLDQLGLVDDIMQQCYIVRQSYTYGENGERIVPGRVWNFVENIEDTRFDFGIMLRQQFIEKSIRIRLEDAGVELHCPCECVNIEKADEPDADGNYVTATLRDMTTGEEYTVKSAYLVGADGGRSFVRRHLGVEFEGDTTQDKWIRVDGKVKTDLPTPRDYVSIQSANHGNILWAPLDHGVTRIGFVYNEEQELRCNGNLTEEVVVREAVAAMKPFHVEFESVDWWTLYVIGQRVASTYQPHSHIILVGDACHTHSSGAAQGLNTGIHDAVNIGWKLALVVKGKAKTALLETYSTERRAAAQRLIAFDRRISTLMGNKWPEGMDKDSYEDINAALADLFDEASGYNTGLKISYEPNLVNVVPITDYTSICVGARAPDVGLFKPGVVQPIRLQSATPNCACFYLVTFTGDPRMTLPQLSAVSITLNSAEPFNFVFSPDTVKLVTIVSADPKLSVEEGLGVPAFGTVYMDDKRRAHSRYGINLRYGALLVLRPDGHLGFAAELSVAGLEAVKAYLSKFLISDGDSSKAP</sequence>
<dbReference type="InterPro" id="IPR012941">
    <property type="entry name" value="Phe_hydrox_C_dim_dom"/>
</dbReference>
<feature type="domain" description="Phenol hydroxylase-like C-terminal dimerisation" evidence="6">
    <location>
        <begin position="410"/>
        <end position="576"/>
    </location>
</feature>
<evidence type="ECO:0000313" key="8">
    <source>
        <dbReference type="Proteomes" id="UP000030143"/>
    </source>
</evidence>
<dbReference type="Pfam" id="PF07976">
    <property type="entry name" value="Phe_hydrox_dim"/>
    <property type="match status" value="1"/>
</dbReference>
<dbReference type="EMBL" id="JQFZ01000372">
    <property type="protein sequence ID" value="KGO49846.1"/>
    <property type="molecule type" value="Genomic_DNA"/>
</dbReference>
<dbReference type="InterPro" id="IPR050641">
    <property type="entry name" value="RIFMO-like"/>
</dbReference>
<dbReference type="InterPro" id="IPR036249">
    <property type="entry name" value="Thioredoxin-like_sf"/>
</dbReference>
<dbReference type="InterPro" id="IPR038220">
    <property type="entry name" value="PHOX_C_sf"/>
</dbReference>
<comment type="caution">
    <text evidence="7">The sequence shown here is derived from an EMBL/GenBank/DDBJ whole genome shotgun (WGS) entry which is preliminary data.</text>
</comment>
<evidence type="ECO:0000256" key="4">
    <source>
        <dbReference type="ARBA" id="ARBA00023002"/>
    </source>
</evidence>
<accession>A0A0A2KEH9</accession>
<comment type="similarity">
    <text evidence="1">Belongs to the PheA/TfdB FAD monooxygenase family.</text>
</comment>
<dbReference type="SUPFAM" id="SSF51905">
    <property type="entry name" value="FAD/NAD(P)-binding domain"/>
    <property type="match status" value="1"/>
</dbReference>
<gene>
    <name evidence="7" type="ORF">PEX2_104790</name>
</gene>
<reference evidence="7 8" key="1">
    <citation type="journal article" date="2015" name="Mol. Plant Microbe Interact.">
        <title>Genome, transcriptome, and functional analyses of Penicillium expansum provide new insights into secondary metabolism and pathogenicity.</title>
        <authorList>
            <person name="Ballester A.R."/>
            <person name="Marcet-Houben M."/>
            <person name="Levin E."/>
            <person name="Sela N."/>
            <person name="Selma-Lazaro C."/>
            <person name="Carmona L."/>
            <person name="Wisniewski M."/>
            <person name="Droby S."/>
            <person name="Gonzalez-Candelas L."/>
            <person name="Gabaldon T."/>
        </authorList>
    </citation>
    <scope>NUCLEOTIDE SEQUENCE [LARGE SCALE GENOMIC DNA]</scope>
    <source>
        <strain evidence="7 8">MD-8</strain>
    </source>
</reference>
<evidence type="ECO:0000313" key="7">
    <source>
        <dbReference type="EMBL" id="KGO49846.1"/>
    </source>
</evidence>
<keyword evidence="8" id="KW-1185">Reference proteome</keyword>
<dbReference type="Gene3D" id="3.50.50.60">
    <property type="entry name" value="FAD/NAD(P)-binding domain"/>
    <property type="match status" value="1"/>
</dbReference>
<dbReference type="PANTHER" id="PTHR43004">
    <property type="entry name" value="TRK SYSTEM POTASSIUM UPTAKE PROTEIN"/>
    <property type="match status" value="1"/>
</dbReference>
<evidence type="ECO:0000256" key="3">
    <source>
        <dbReference type="ARBA" id="ARBA00022827"/>
    </source>
</evidence>
<evidence type="ECO:0000259" key="6">
    <source>
        <dbReference type="Pfam" id="PF07976"/>
    </source>
</evidence>
<evidence type="ECO:0000259" key="5">
    <source>
        <dbReference type="Pfam" id="PF01494"/>
    </source>
</evidence>
<organism evidence="7 8">
    <name type="scientific">Penicillium expansum</name>
    <name type="common">Blue mold rot fungus</name>
    <dbReference type="NCBI Taxonomy" id="27334"/>
    <lineage>
        <taxon>Eukaryota</taxon>
        <taxon>Fungi</taxon>
        <taxon>Dikarya</taxon>
        <taxon>Ascomycota</taxon>
        <taxon>Pezizomycotina</taxon>
        <taxon>Eurotiomycetes</taxon>
        <taxon>Eurotiomycetidae</taxon>
        <taxon>Eurotiales</taxon>
        <taxon>Aspergillaceae</taxon>
        <taxon>Penicillium</taxon>
    </lineage>
</organism>
<dbReference type="InterPro" id="IPR002938">
    <property type="entry name" value="FAD-bd"/>
</dbReference>
<keyword evidence="4" id="KW-0560">Oxidoreductase</keyword>
<dbReference type="Pfam" id="PF01494">
    <property type="entry name" value="FAD_binding_3"/>
    <property type="match status" value="1"/>
</dbReference>
<keyword evidence="2" id="KW-0285">Flavoprotein</keyword>
<dbReference type="RefSeq" id="XP_016593235.1">
    <property type="nucleotide sequence ID" value="XM_016747748.1"/>
</dbReference>
<name>A0A0A2KEH9_PENEN</name>
<evidence type="ECO:0000256" key="2">
    <source>
        <dbReference type="ARBA" id="ARBA00022630"/>
    </source>
</evidence>
<dbReference type="Proteomes" id="UP000030143">
    <property type="component" value="Unassembled WGS sequence"/>
</dbReference>
<keyword evidence="3" id="KW-0274">FAD</keyword>
<keyword evidence="7" id="KW-0503">Monooxygenase</keyword>
<dbReference type="SUPFAM" id="SSF52833">
    <property type="entry name" value="Thioredoxin-like"/>
    <property type="match status" value="1"/>
</dbReference>
<dbReference type="GO" id="GO:0071949">
    <property type="term" value="F:FAD binding"/>
    <property type="evidence" value="ECO:0007669"/>
    <property type="project" value="InterPro"/>
</dbReference>
<dbReference type="PANTHER" id="PTHR43004:SF5">
    <property type="entry name" value="FAD-BINDING DOMAIN-CONTAINING PROTEIN"/>
    <property type="match status" value="1"/>
</dbReference>
<dbReference type="PRINTS" id="PR00420">
    <property type="entry name" value="RNGMNOXGNASE"/>
</dbReference>
<dbReference type="HOGENOM" id="CLU_009665_9_4_1"/>
<protein>
    <submittedName>
        <fullName evidence="7">Monooxygenase, FAD-binding</fullName>
    </submittedName>
</protein>
<dbReference type="Gene3D" id="3.30.9.10">
    <property type="entry name" value="D-Amino Acid Oxidase, subunit A, domain 2"/>
    <property type="match status" value="1"/>
</dbReference>
<dbReference type="Gene3D" id="3.40.30.20">
    <property type="match status" value="1"/>
</dbReference>
<evidence type="ECO:0000256" key="1">
    <source>
        <dbReference type="ARBA" id="ARBA00007801"/>
    </source>
</evidence>